<sequence length="61" mass="7376">MKTSFLSYYKLILDRVSFSEVLFDKEYKKAIKQLVREDRESLDKWVSNHPVYKRKSELMSA</sequence>
<reference evidence="1" key="1">
    <citation type="submission" date="2022-09" db="EMBL/GenBank/DDBJ databases">
        <title>Comparative genomics and taxonomic characterization of three novel marine species of genus Reichenbachiella exhibiting antioxidant and polysaccharide degradation activities.</title>
        <authorList>
            <person name="Muhammad N."/>
            <person name="Lee Y.-J."/>
            <person name="Ko J."/>
            <person name="Kim S.-G."/>
        </authorList>
    </citation>
    <scope>NUCLEOTIDE SEQUENCE</scope>
    <source>
        <strain evidence="1">BKB1-1</strain>
    </source>
</reference>
<dbReference type="RefSeq" id="WP_262309165.1">
    <property type="nucleotide sequence ID" value="NZ_CP106679.1"/>
</dbReference>
<proteinExistence type="predicted"/>
<gene>
    <name evidence="1" type="ORF">N6H18_15360</name>
</gene>
<name>A0ABY6CMJ5_9BACT</name>
<accession>A0ABY6CMJ5</accession>
<evidence type="ECO:0000313" key="1">
    <source>
        <dbReference type="EMBL" id="UXP31726.1"/>
    </source>
</evidence>
<keyword evidence="2" id="KW-1185">Reference proteome</keyword>
<evidence type="ECO:0000313" key="2">
    <source>
        <dbReference type="Proteomes" id="UP001065174"/>
    </source>
</evidence>
<dbReference type="Proteomes" id="UP001065174">
    <property type="component" value="Chromosome"/>
</dbReference>
<protein>
    <submittedName>
        <fullName evidence="1">Uncharacterized protein</fullName>
    </submittedName>
</protein>
<dbReference type="EMBL" id="CP106679">
    <property type="protein sequence ID" value="UXP31726.1"/>
    <property type="molecule type" value="Genomic_DNA"/>
</dbReference>
<organism evidence="1 2">
    <name type="scientific">Reichenbachiella agarivorans</name>
    <dbReference type="NCBI Taxonomy" id="2979464"/>
    <lineage>
        <taxon>Bacteria</taxon>
        <taxon>Pseudomonadati</taxon>
        <taxon>Bacteroidota</taxon>
        <taxon>Cytophagia</taxon>
        <taxon>Cytophagales</taxon>
        <taxon>Reichenbachiellaceae</taxon>
        <taxon>Reichenbachiella</taxon>
    </lineage>
</organism>